<evidence type="ECO:0000256" key="17">
    <source>
        <dbReference type="HAMAP-Rule" id="MF_00037"/>
    </source>
</evidence>
<evidence type="ECO:0000313" key="20">
    <source>
        <dbReference type="Proteomes" id="UP000711614"/>
    </source>
</evidence>
<comment type="cofactor">
    <cofactor evidence="1 17">
        <name>FAD</name>
        <dbReference type="ChEBI" id="CHEBI:57692"/>
    </cofactor>
</comment>
<comment type="pathway">
    <text evidence="4 17">Cell wall biogenesis; peptidoglycan biosynthesis.</text>
</comment>
<dbReference type="EMBL" id="JAGIOI010000001">
    <property type="protein sequence ID" value="MBP2413260.1"/>
    <property type="molecule type" value="Genomic_DNA"/>
</dbReference>
<evidence type="ECO:0000256" key="12">
    <source>
        <dbReference type="ARBA" id="ARBA00022984"/>
    </source>
</evidence>
<evidence type="ECO:0000256" key="2">
    <source>
        <dbReference type="ARBA" id="ARBA00003921"/>
    </source>
</evidence>
<dbReference type="InterPro" id="IPR036318">
    <property type="entry name" value="FAD-bd_PCMH-like_sf"/>
</dbReference>
<feature type="active site" evidence="17">
    <location>
        <position position="164"/>
    </location>
</feature>
<accession>A0ABS4YWS1</accession>
<dbReference type="RefSeq" id="WP_209680400.1">
    <property type="nucleotide sequence ID" value="NZ_JAGIOI010000001.1"/>
</dbReference>
<dbReference type="Pfam" id="PF02873">
    <property type="entry name" value="MurB_C"/>
    <property type="match status" value="1"/>
</dbReference>
<feature type="active site" evidence="17">
    <location>
        <position position="363"/>
    </location>
</feature>
<organism evidence="19 20">
    <name type="scientific">Arthrobacter stackebrandtii</name>
    <dbReference type="NCBI Taxonomy" id="272161"/>
    <lineage>
        <taxon>Bacteria</taxon>
        <taxon>Bacillati</taxon>
        <taxon>Actinomycetota</taxon>
        <taxon>Actinomycetes</taxon>
        <taxon>Micrococcales</taxon>
        <taxon>Micrococcaceae</taxon>
        <taxon>Arthrobacter</taxon>
    </lineage>
</organism>
<evidence type="ECO:0000256" key="1">
    <source>
        <dbReference type="ARBA" id="ARBA00001974"/>
    </source>
</evidence>
<evidence type="ECO:0000256" key="10">
    <source>
        <dbReference type="ARBA" id="ARBA00022857"/>
    </source>
</evidence>
<keyword evidence="9 17" id="KW-0274">FAD</keyword>
<comment type="subcellular location">
    <subcellularLocation>
        <location evidence="3 17">Cytoplasm</location>
    </subcellularLocation>
</comment>
<dbReference type="Pfam" id="PF01565">
    <property type="entry name" value="FAD_binding_4"/>
    <property type="match status" value="1"/>
</dbReference>
<dbReference type="NCBIfam" id="NF010478">
    <property type="entry name" value="PRK13903.1"/>
    <property type="match status" value="1"/>
</dbReference>
<dbReference type="Gene3D" id="3.90.78.10">
    <property type="entry name" value="UDP-N-acetylenolpyruvoylglucosamine reductase, C-terminal domain"/>
    <property type="match status" value="1"/>
</dbReference>
<dbReference type="InterPro" id="IPR016169">
    <property type="entry name" value="FAD-bd_PCMH_sub2"/>
</dbReference>
<dbReference type="Gene3D" id="3.30.43.10">
    <property type="entry name" value="Uridine Diphospho-n-acetylenolpyruvylglucosamine Reductase, domain 2"/>
    <property type="match status" value="1"/>
</dbReference>
<protein>
    <recommendedName>
        <fullName evidence="17">UDP-N-acetylenolpyruvoylglucosamine reductase</fullName>
        <ecNumber evidence="17">1.3.1.98</ecNumber>
    </recommendedName>
    <alternativeName>
        <fullName evidence="17">UDP-N-acetylmuramate dehydrogenase</fullName>
    </alternativeName>
</protein>
<evidence type="ECO:0000256" key="6">
    <source>
        <dbReference type="ARBA" id="ARBA00022490"/>
    </source>
</evidence>
<dbReference type="SUPFAM" id="SSF56176">
    <property type="entry name" value="FAD-binding/transporter-associated domain-like"/>
    <property type="match status" value="1"/>
</dbReference>
<evidence type="ECO:0000256" key="14">
    <source>
        <dbReference type="ARBA" id="ARBA00023306"/>
    </source>
</evidence>
<dbReference type="InterPro" id="IPR016166">
    <property type="entry name" value="FAD-bd_PCMH"/>
</dbReference>
<comment type="catalytic activity">
    <reaction evidence="16 17">
        <text>UDP-N-acetyl-alpha-D-muramate + NADP(+) = UDP-N-acetyl-3-O-(1-carboxyvinyl)-alpha-D-glucosamine + NADPH + H(+)</text>
        <dbReference type="Rhea" id="RHEA:12248"/>
        <dbReference type="ChEBI" id="CHEBI:15378"/>
        <dbReference type="ChEBI" id="CHEBI:57783"/>
        <dbReference type="ChEBI" id="CHEBI:58349"/>
        <dbReference type="ChEBI" id="CHEBI:68483"/>
        <dbReference type="ChEBI" id="CHEBI:70757"/>
        <dbReference type="EC" id="1.3.1.98"/>
    </reaction>
</comment>
<keyword evidence="15 17" id="KW-0961">Cell wall biogenesis/degradation</keyword>
<comment type="caution">
    <text evidence="19">The sequence shown here is derived from an EMBL/GenBank/DDBJ whole genome shotgun (WGS) entry which is preliminary data.</text>
</comment>
<keyword evidence="10 17" id="KW-0521">NADP</keyword>
<dbReference type="GO" id="GO:0008762">
    <property type="term" value="F:UDP-N-acetylmuramate dehydrogenase activity"/>
    <property type="evidence" value="ECO:0007669"/>
    <property type="project" value="UniProtKB-EC"/>
</dbReference>
<comment type="similarity">
    <text evidence="5 17">Belongs to the MurB family.</text>
</comment>
<dbReference type="Gene3D" id="3.30.465.10">
    <property type="match status" value="1"/>
</dbReference>
<dbReference type="PANTHER" id="PTHR21071:SF4">
    <property type="entry name" value="UDP-N-ACETYLENOLPYRUVOYLGLUCOSAMINE REDUCTASE"/>
    <property type="match status" value="1"/>
</dbReference>
<evidence type="ECO:0000256" key="7">
    <source>
        <dbReference type="ARBA" id="ARBA00022618"/>
    </source>
</evidence>
<evidence type="ECO:0000256" key="3">
    <source>
        <dbReference type="ARBA" id="ARBA00004496"/>
    </source>
</evidence>
<keyword evidence="20" id="KW-1185">Reference proteome</keyword>
<proteinExistence type="inferred from homology"/>
<keyword evidence="14 17" id="KW-0131">Cell cycle</keyword>
<keyword evidence="11 17" id="KW-0133">Cell shape</keyword>
<reference evidence="19 20" key="1">
    <citation type="submission" date="2021-03" db="EMBL/GenBank/DDBJ databases">
        <title>Sequencing the genomes of 1000 actinobacteria strains.</title>
        <authorList>
            <person name="Klenk H.-P."/>
        </authorList>
    </citation>
    <scope>NUCLEOTIDE SEQUENCE [LARGE SCALE GENOMIC DNA]</scope>
    <source>
        <strain evidence="19 20">DSM 16005</strain>
    </source>
</reference>
<dbReference type="PANTHER" id="PTHR21071">
    <property type="entry name" value="UDP-N-ACETYLENOLPYRUVOYLGLUCOSAMINE REDUCTASE"/>
    <property type="match status" value="1"/>
</dbReference>
<dbReference type="InterPro" id="IPR003170">
    <property type="entry name" value="MurB"/>
</dbReference>
<dbReference type="InterPro" id="IPR011601">
    <property type="entry name" value="MurB_C"/>
</dbReference>
<evidence type="ECO:0000256" key="16">
    <source>
        <dbReference type="ARBA" id="ARBA00048914"/>
    </source>
</evidence>
<evidence type="ECO:0000256" key="5">
    <source>
        <dbReference type="ARBA" id="ARBA00010485"/>
    </source>
</evidence>
<dbReference type="InterPro" id="IPR006094">
    <property type="entry name" value="Oxid_FAD_bind_N"/>
</dbReference>
<dbReference type="InterPro" id="IPR016167">
    <property type="entry name" value="FAD-bd_PCMH_sub1"/>
</dbReference>
<sequence>MNAQTSLSSLTTLEVGGPARNYVVATTEAEIIAAVKAADAGGEPLLIIGGGSNLVISDEGFDGTVLKIASRGFVANSEDSCGGASVVVQAGHDWDDFVHQTVLHAWSGLEALSGVPGSAGATPVQNVGAYGCEVAQTIAAVRTWDREKNAVHTFTNYELNFGYRDSLLKQTTVNGSPRYVVLTVEFQLLLGRMSAPVKYAELARRLDVEVGKRANSLELRRTVLALRASKGMVLDPADRDTFSTGSFFTNPIVPAEVAATLPETAPRWPAGDLVKLSAAWLIEHAGFSKGWGLAGELSAATSGAAGTAAAQPDAGTPPRASLSTKHTLAITNRGGAQAEDILAIARQVRSGVERQFGITLVPEPVLVGCSL</sequence>
<evidence type="ECO:0000256" key="8">
    <source>
        <dbReference type="ARBA" id="ARBA00022630"/>
    </source>
</evidence>
<dbReference type="EC" id="1.3.1.98" evidence="17"/>
<gene>
    <name evidence="17" type="primary">murB</name>
    <name evidence="19" type="ORF">JOF48_002059</name>
</gene>
<comment type="function">
    <text evidence="2 17">Cell wall formation.</text>
</comment>
<feature type="domain" description="FAD-binding PCMH-type" evidence="18">
    <location>
        <begin position="15"/>
        <end position="191"/>
    </location>
</feature>
<evidence type="ECO:0000256" key="9">
    <source>
        <dbReference type="ARBA" id="ARBA00022827"/>
    </source>
</evidence>
<evidence type="ECO:0000313" key="19">
    <source>
        <dbReference type="EMBL" id="MBP2413260.1"/>
    </source>
</evidence>
<dbReference type="InterPro" id="IPR036635">
    <property type="entry name" value="MurB_C_sf"/>
</dbReference>
<name>A0ABS4YWS1_9MICC</name>
<feature type="active site" description="Proton donor" evidence="17">
    <location>
        <position position="246"/>
    </location>
</feature>
<evidence type="ECO:0000256" key="13">
    <source>
        <dbReference type="ARBA" id="ARBA00023002"/>
    </source>
</evidence>
<dbReference type="HAMAP" id="MF_00037">
    <property type="entry name" value="MurB"/>
    <property type="match status" value="1"/>
</dbReference>
<evidence type="ECO:0000256" key="11">
    <source>
        <dbReference type="ARBA" id="ARBA00022960"/>
    </source>
</evidence>
<evidence type="ECO:0000256" key="15">
    <source>
        <dbReference type="ARBA" id="ARBA00023316"/>
    </source>
</evidence>
<evidence type="ECO:0000256" key="4">
    <source>
        <dbReference type="ARBA" id="ARBA00004752"/>
    </source>
</evidence>
<evidence type="ECO:0000259" key="18">
    <source>
        <dbReference type="PROSITE" id="PS51387"/>
    </source>
</evidence>
<keyword evidence="6 17" id="KW-0963">Cytoplasm</keyword>
<dbReference type="SUPFAM" id="SSF56194">
    <property type="entry name" value="Uridine diphospho-N-Acetylenolpyruvylglucosamine reductase, MurB, C-terminal domain"/>
    <property type="match status" value="1"/>
</dbReference>
<dbReference type="PROSITE" id="PS51387">
    <property type="entry name" value="FAD_PCMH"/>
    <property type="match status" value="1"/>
</dbReference>
<dbReference type="Proteomes" id="UP000711614">
    <property type="component" value="Unassembled WGS sequence"/>
</dbReference>
<keyword evidence="8 17" id="KW-0285">Flavoprotein</keyword>
<keyword evidence="12 17" id="KW-0573">Peptidoglycan synthesis</keyword>
<keyword evidence="13 17" id="KW-0560">Oxidoreductase</keyword>
<keyword evidence="7 17" id="KW-0132">Cell division</keyword>